<dbReference type="STRING" id="1533.SAMN05443638_10543"/>
<dbReference type="GO" id="GO:0005047">
    <property type="term" value="F:signal recognition particle binding"/>
    <property type="evidence" value="ECO:0007669"/>
    <property type="project" value="TreeGrafter"/>
</dbReference>
<dbReference type="OrthoDB" id="9778554at2"/>
<dbReference type="CDD" id="cd17873">
    <property type="entry name" value="FlhF"/>
    <property type="match status" value="1"/>
</dbReference>
<dbReference type="InterPro" id="IPR003593">
    <property type="entry name" value="AAA+_ATPase"/>
</dbReference>
<dbReference type="GO" id="GO:0044781">
    <property type="term" value="P:bacterial-type flagellum organization"/>
    <property type="evidence" value="ECO:0007669"/>
    <property type="project" value="UniProtKB-UniRule"/>
</dbReference>
<keyword evidence="7" id="KW-1005">Bacterial flagellum biogenesis</keyword>
<dbReference type="AlphaFoldDB" id="A0A1M4UJ01"/>
<dbReference type="SMART" id="SM00382">
    <property type="entry name" value="AAA"/>
    <property type="match status" value="1"/>
</dbReference>
<dbReference type="GO" id="GO:0003924">
    <property type="term" value="F:GTPase activity"/>
    <property type="evidence" value="ECO:0007669"/>
    <property type="project" value="UniProtKB-UniRule"/>
</dbReference>
<proteinExistence type="inferred from homology"/>
<dbReference type="GO" id="GO:0015031">
    <property type="term" value="P:protein transport"/>
    <property type="evidence" value="ECO:0007669"/>
    <property type="project" value="UniProtKB-KW"/>
</dbReference>
<keyword evidence="16" id="KW-0282">Flagellum</keyword>
<evidence type="ECO:0000256" key="12">
    <source>
        <dbReference type="ARBA" id="ARBA00025337"/>
    </source>
</evidence>
<comment type="function">
    <text evidence="12">Necessary for flagellar biosynthesis. May be involved in translocation of the flagellum.</text>
</comment>
<dbReference type="FunFam" id="3.40.50.300:FF:000695">
    <property type="entry name" value="Flagellar biosynthesis regulator FlhF"/>
    <property type="match status" value="1"/>
</dbReference>
<dbReference type="Pfam" id="PF00448">
    <property type="entry name" value="SRP54"/>
    <property type="match status" value="1"/>
</dbReference>
<evidence type="ECO:0000256" key="3">
    <source>
        <dbReference type="ARBA" id="ARBA00014919"/>
    </source>
</evidence>
<keyword evidence="10" id="KW-0472">Membrane</keyword>
<sequence length="386" mass="43398">MIIKKYVVKNMNEAMTRIRYELGKNALIIGQRKVRGKGIKGFFSPKLLEVTAAIESYEKEDDKLDILNAFKKPLDNLENVNTLPKKEVLSSKKEEKFLINKTNLDKHSEQNNPLMKEILEMKSLISKNIIEKEIKEEIPMLESLKENDVDSKIVNYIESQLKECNSIEEKNEKIRKILINNISIDNQIDTGVIAFVGPTGVGKTTTIAKIAGELALIKEKKVGLITIDTYRIGAVEQLKTYSEIINIPFEVVTTLKGMEKAIEDMKECDVILIDTTGTNSKNSMQISEMRALINKANPDKINLVVSSTIKNKDIEGILKGYKALGYESVIITKLDETSAYGSLINILFESKVPLSYITLGQNVPDDIIKLSKEEVLEVILGERTLC</sequence>
<dbReference type="InterPro" id="IPR027417">
    <property type="entry name" value="P-loop_NTPase"/>
</dbReference>
<dbReference type="RefSeq" id="WP_072893543.1">
    <property type="nucleotide sequence ID" value="NZ_FQVM01000005.1"/>
</dbReference>
<keyword evidence="6" id="KW-0547">Nucleotide-binding</keyword>
<feature type="domain" description="SRP54-type proteins GTP-binding" evidence="15">
    <location>
        <begin position="190"/>
        <end position="381"/>
    </location>
</feature>
<dbReference type="Gene3D" id="3.40.50.300">
    <property type="entry name" value="P-loop containing nucleotide triphosphate hydrolases"/>
    <property type="match status" value="1"/>
</dbReference>
<evidence type="ECO:0000256" key="13">
    <source>
        <dbReference type="NCBIfam" id="TIGR03499"/>
    </source>
</evidence>
<evidence type="ECO:0000256" key="1">
    <source>
        <dbReference type="ARBA" id="ARBA00004413"/>
    </source>
</evidence>
<dbReference type="SUPFAM" id="SSF52540">
    <property type="entry name" value="P-loop containing nucleoside triphosphate hydrolases"/>
    <property type="match status" value="1"/>
</dbReference>
<evidence type="ECO:0000259" key="15">
    <source>
        <dbReference type="SMART" id="SM00962"/>
    </source>
</evidence>
<evidence type="ECO:0000256" key="10">
    <source>
        <dbReference type="ARBA" id="ARBA00023136"/>
    </source>
</evidence>
<accession>A0A1M4UJ01</accession>
<evidence type="ECO:0000256" key="4">
    <source>
        <dbReference type="ARBA" id="ARBA00022448"/>
    </source>
</evidence>
<dbReference type="InterPro" id="IPR000897">
    <property type="entry name" value="SRP54_GTPase_dom"/>
</dbReference>
<dbReference type="Proteomes" id="UP000184035">
    <property type="component" value="Unassembled WGS sequence"/>
</dbReference>
<keyword evidence="8" id="KW-0653">Protein transport</keyword>
<keyword evidence="16" id="KW-0966">Cell projection</keyword>
<comment type="subcellular location">
    <subcellularLocation>
        <location evidence="1">Cell membrane</location>
        <topology evidence="1">Peripheral membrane protein</topology>
        <orientation evidence="1">Cytoplasmic side</orientation>
    </subcellularLocation>
</comment>
<evidence type="ECO:0000256" key="6">
    <source>
        <dbReference type="ARBA" id="ARBA00022741"/>
    </source>
</evidence>
<dbReference type="NCBIfam" id="TIGR03499">
    <property type="entry name" value="FlhF"/>
    <property type="match status" value="1"/>
</dbReference>
<evidence type="ECO:0000256" key="9">
    <source>
        <dbReference type="ARBA" id="ARBA00023134"/>
    </source>
</evidence>
<keyword evidence="4" id="KW-0813">Transport</keyword>
<keyword evidence="5" id="KW-1003">Cell membrane</keyword>
<dbReference type="PANTHER" id="PTHR43134">
    <property type="entry name" value="SIGNAL RECOGNITION PARTICLE RECEPTOR SUBUNIT ALPHA"/>
    <property type="match status" value="1"/>
</dbReference>
<evidence type="ECO:0000313" key="16">
    <source>
        <dbReference type="EMBL" id="SHE56634.1"/>
    </source>
</evidence>
<dbReference type="InterPro" id="IPR047040">
    <property type="entry name" value="FlhF__GTPase_dom"/>
</dbReference>
<dbReference type="SMART" id="SM00962">
    <property type="entry name" value="SRP54"/>
    <property type="match status" value="1"/>
</dbReference>
<evidence type="ECO:0000259" key="14">
    <source>
        <dbReference type="SMART" id="SM00382"/>
    </source>
</evidence>
<evidence type="ECO:0000256" key="11">
    <source>
        <dbReference type="ARBA" id="ARBA00023225"/>
    </source>
</evidence>
<dbReference type="EMBL" id="FQVM01000005">
    <property type="protein sequence ID" value="SHE56634.1"/>
    <property type="molecule type" value="Genomic_DNA"/>
</dbReference>
<feature type="domain" description="AAA+ ATPase" evidence="14">
    <location>
        <begin position="189"/>
        <end position="358"/>
    </location>
</feature>
<dbReference type="Gene3D" id="1.20.120.1380">
    <property type="entry name" value="Flagellar FlhF biosynthesis protein, N domain"/>
    <property type="match status" value="1"/>
</dbReference>
<reference evidence="16 17" key="1">
    <citation type="submission" date="2016-11" db="EMBL/GenBank/DDBJ databases">
        <authorList>
            <person name="Jaros S."/>
            <person name="Januszkiewicz K."/>
            <person name="Wedrychowicz H."/>
        </authorList>
    </citation>
    <scope>NUCLEOTIDE SEQUENCE [LARGE SCALE GENOMIC DNA]</scope>
    <source>
        <strain evidence="16 17">DSM 2631</strain>
    </source>
</reference>
<evidence type="ECO:0000256" key="7">
    <source>
        <dbReference type="ARBA" id="ARBA00022795"/>
    </source>
</evidence>
<keyword evidence="9" id="KW-0342">GTP-binding</keyword>
<evidence type="ECO:0000313" key="17">
    <source>
        <dbReference type="Proteomes" id="UP000184035"/>
    </source>
</evidence>
<keyword evidence="11" id="KW-1006">Bacterial flagellum protein export</keyword>
<dbReference type="GO" id="GO:0005886">
    <property type="term" value="C:plasma membrane"/>
    <property type="evidence" value="ECO:0007669"/>
    <property type="project" value="UniProtKB-SubCell"/>
</dbReference>
<gene>
    <name evidence="16" type="ORF">SAMN05443638_10543</name>
</gene>
<comment type="similarity">
    <text evidence="2">Belongs to the GTP-binding SRP family.</text>
</comment>
<dbReference type="InterPro" id="IPR020006">
    <property type="entry name" value="FlhF"/>
</dbReference>
<name>A0A1M4UJ01_9CLOT</name>
<evidence type="ECO:0000256" key="8">
    <source>
        <dbReference type="ARBA" id="ARBA00022927"/>
    </source>
</evidence>
<protein>
    <recommendedName>
        <fullName evidence="3 13">Flagellar biosynthesis protein FlhF</fullName>
    </recommendedName>
</protein>
<dbReference type="GO" id="GO:0005525">
    <property type="term" value="F:GTP binding"/>
    <property type="evidence" value="ECO:0007669"/>
    <property type="project" value="UniProtKB-UniRule"/>
</dbReference>
<dbReference type="PANTHER" id="PTHR43134:SF3">
    <property type="entry name" value="FLAGELLAR BIOSYNTHESIS PROTEIN FLHF"/>
    <property type="match status" value="1"/>
</dbReference>
<dbReference type="GO" id="GO:0006614">
    <property type="term" value="P:SRP-dependent cotranslational protein targeting to membrane"/>
    <property type="evidence" value="ECO:0007669"/>
    <property type="project" value="UniProtKB-UniRule"/>
</dbReference>
<organism evidence="16 17">
    <name type="scientific">Clostridium fallax</name>
    <dbReference type="NCBI Taxonomy" id="1533"/>
    <lineage>
        <taxon>Bacteria</taxon>
        <taxon>Bacillati</taxon>
        <taxon>Bacillota</taxon>
        <taxon>Clostridia</taxon>
        <taxon>Eubacteriales</taxon>
        <taxon>Clostridiaceae</taxon>
        <taxon>Clostridium</taxon>
    </lineage>
</organism>
<keyword evidence="16" id="KW-0969">Cilium</keyword>
<evidence type="ECO:0000256" key="2">
    <source>
        <dbReference type="ARBA" id="ARBA00008531"/>
    </source>
</evidence>
<keyword evidence="17" id="KW-1185">Reference proteome</keyword>
<evidence type="ECO:0000256" key="5">
    <source>
        <dbReference type="ARBA" id="ARBA00022475"/>
    </source>
</evidence>